<feature type="region of interest" description="Disordered" evidence="1">
    <location>
        <begin position="80"/>
        <end position="130"/>
    </location>
</feature>
<evidence type="ECO:0000313" key="3">
    <source>
        <dbReference type="EMBL" id="MFB9558568.1"/>
    </source>
</evidence>
<dbReference type="EMBL" id="JBHMCT010000025">
    <property type="protein sequence ID" value="MFB9558568.1"/>
    <property type="molecule type" value="Genomic_DNA"/>
</dbReference>
<gene>
    <name evidence="3" type="ORF">ACFFTP_30850</name>
</gene>
<evidence type="ECO:0000259" key="2">
    <source>
        <dbReference type="Pfam" id="PF24623"/>
    </source>
</evidence>
<comment type="caution">
    <text evidence="3">The sequence shown here is derived from an EMBL/GenBank/DDBJ whole genome shotgun (WGS) entry which is preliminary data.</text>
</comment>
<dbReference type="RefSeq" id="WP_382746137.1">
    <property type="nucleotide sequence ID" value="NZ_JBHMCT010000025.1"/>
</dbReference>
<dbReference type="Proteomes" id="UP001589716">
    <property type="component" value="Unassembled WGS sequence"/>
</dbReference>
<organism evidence="3 4">
    <name type="scientific">Streptomyces roseoviridis</name>
    <dbReference type="NCBI Taxonomy" id="67361"/>
    <lineage>
        <taxon>Bacteria</taxon>
        <taxon>Bacillati</taxon>
        <taxon>Actinomycetota</taxon>
        <taxon>Actinomycetes</taxon>
        <taxon>Kitasatosporales</taxon>
        <taxon>Streptomycetaceae</taxon>
        <taxon>Streptomyces</taxon>
    </lineage>
</organism>
<accession>A0ABV5QZS5</accession>
<protein>
    <recommendedName>
        <fullName evidence="2">DNA-binding phage zinc finger domain-containing protein</fullName>
    </recommendedName>
</protein>
<proteinExistence type="predicted"/>
<feature type="domain" description="DNA-binding phage zinc finger" evidence="2">
    <location>
        <begin position="132"/>
        <end position="185"/>
    </location>
</feature>
<dbReference type="Pfam" id="PF24623">
    <property type="entry name" value="Phage_zn_bind_8"/>
    <property type="match status" value="1"/>
</dbReference>
<evidence type="ECO:0000313" key="4">
    <source>
        <dbReference type="Proteomes" id="UP001589716"/>
    </source>
</evidence>
<reference evidence="3 4" key="1">
    <citation type="submission" date="2024-09" db="EMBL/GenBank/DDBJ databases">
        <authorList>
            <person name="Sun Q."/>
            <person name="Mori K."/>
        </authorList>
    </citation>
    <scope>NUCLEOTIDE SEQUENCE [LARGE SCALE GENOMIC DNA]</scope>
    <source>
        <strain evidence="3 4">JCM 4414</strain>
    </source>
</reference>
<name>A0ABV5QZS5_9ACTN</name>
<feature type="region of interest" description="Disordered" evidence="1">
    <location>
        <begin position="1"/>
        <end position="23"/>
    </location>
</feature>
<evidence type="ECO:0000256" key="1">
    <source>
        <dbReference type="SAM" id="MobiDB-lite"/>
    </source>
</evidence>
<feature type="region of interest" description="Disordered" evidence="1">
    <location>
        <begin position="147"/>
        <end position="169"/>
    </location>
</feature>
<keyword evidence="4" id="KW-1185">Reference proteome</keyword>
<dbReference type="InterPro" id="IPR056911">
    <property type="entry name" value="Phage_Znf_bind_put"/>
</dbReference>
<sequence length="195" mass="20692">MAQGPRRGGRKGQSYTATPKLRSYDVPPASAVTVTRADGTVEVVPAQKPQATKKPARRRGPLVCAKCGYPIDGKAVRSTESWMKGKPVHPGAACPRQKVKRPTKPDPASTLPRSRGGTAQPYKSPNTRAVKESAWLQVTCPRCGAGPGTRCTVRTPKGTVTGSAVPHQERPQIVRRAMAAAAAQKKAQRTAQLPG</sequence>